<accession>A0ABP6YLA8</accession>
<gene>
    <name evidence="1" type="ORF">GCM10022419_080010</name>
</gene>
<keyword evidence="2" id="KW-1185">Reference proteome</keyword>
<evidence type="ECO:0000313" key="2">
    <source>
        <dbReference type="Proteomes" id="UP001500630"/>
    </source>
</evidence>
<sequence>MAGRHLAPVVARLIDVRDGTPGHRAQADGDGHGFLVVEQHRWRGGACRQGGRCGFGGVRAARAGGAETAPALVDRLNRGNSRLEVGAVPMSARTLAASLPETEWGELVTDGEYRAHPAIG</sequence>
<reference evidence="2" key="1">
    <citation type="journal article" date="2019" name="Int. J. Syst. Evol. Microbiol.">
        <title>The Global Catalogue of Microorganisms (GCM) 10K type strain sequencing project: providing services to taxonomists for standard genome sequencing and annotation.</title>
        <authorList>
            <consortium name="The Broad Institute Genomics Platform"/>
            <consortium name="The Broad Institute Genome Sequencing Center for Infectious Disease"/>
            <person name="Wu L."/>
            <person name="Ma J."/>
        </authorList>
    </citation>
    <scope>NUCLEOTIDE SEQUENCE [LARGE SCALE GENOMIC DNA]</scope>
    <source>
        <strain evidence="2">JCM 17326</strain>
    </source>
</reference>
<name>A0ABP6YLA8_9ACTN</name>
<dbReference type="Proteomes" id="UP001500630">
    <property type="component" value="Unassembled WGS sequence"/>
</dbReference>
<evidence type="ECO:0000313" key="1">
    <source>
        <dbReference type="EMBL" id="GAA3585934.1"/>
    </source>
</evidence>
<organism evidence="1 2">
    <name type="scientific">Nonomuraea rosea</name>
    <dbReference type="NCBI Taxonomy" id="638574"/>
    <lineage>
        <taxon>Bacteria</taxon>
        <taxon>Bacillati</taxon>
        <taxon>Actinomycetota</taxon>
        <taxon>Actinomycetes</taxon>
        <taxon>Streptosporangiales</taxon>
        <taxon>Streptosporangiaceae</taxon>
        <taxon>Nonomuraea</taxon>
    </lineage>
</organism>
<proteinExistence type="predicted"/>
<dbReference type="EMBL" id="BAABDQ010000022">
    <property type="protein sequence ID" value="GAA3585934.1"/>
    <property type="molecule type" value="Genomic_DNA"/>
</dbReference>
<protein>
    <submittedName>
        <fullName evidence="1">Uncharacterized protein</fullName>
    </submittedName>
</protein>
<comment type="caution">
    <text evidence="1">The sequence shown here is derived from an EMBL/GenBank/DDBJ whole genome shotgun (WGS) entry which is preliminary data.</text>
</comment>